<evidence type="ECO:0000256" key="1">
    <source>
        <dbReference type="SAM" id="MobiDB-lite"/>
    </source>
</evidence>
<name>A0A9Q0U4M0_9ROSI</name>
<organism evidence="2 3">
    <name type="scientific">Salix koriyanagi</name>
    <dbReference type="NCBI Taxonomy" id="2511006"/>
    <lineage>
        <taxon>Eukaryota</taxon>
        <taxon>Viridiplantae</taxon>
        <taxon>Streptophyta</taxon>
        <taxon>Embryophyta</taxon>
        <taxon>Tracheophyta</taxon>
        <taxon>Spermatophyta</taxon>
        <taxon>Magnoliopsida</taxon>
        <taxon>eudicotyledons</taxon>
        <taxon>Gunneridae</taxon>
        <taxon>Pentapetalae</taxon>
        <taxon>rosids</taxon>
        <taxon>fabids</taxon>
        <taxon>Malpighiales</taxon>
        <taxon>Salicaceae</taxon>
        <taxon>Saliceae</taxon>
        <taxon>Salix</taxon>
    </lineage>
</organism>
<protein>
    <submittedName>
        <fullName evidence="2">Uncharacterized protein</fullName>
    </submittedName>
</protein>
<feature type="compositionally biased region" description="Basic residues" evidence="1">
    <location>
        <begin position="10"/>
        <end position="24"/>
    </location>
</feature>
<evidence type="ECO:0000313" key="3">
    <source>
        <dbReference type="Proteomes" id="UP001151752"/>
    </source>
</evidence>
<feature type="region of interest" description="Disordered" evidence="1">
    <location>
        <begin position="1"/>
        <end position="24"/>
    </location>
</feature>
<reference evidence="2" key="1">
    <citation type="submission" date="2022-11" db="EMBL/GenBank/DDBJ databases">
        <authorList>
            <person name="Hyden B.L."/>
            <person name="Feng K."/>
            <person name="Yates T."/>
            <person name="Jawdy S."/>
            <person name="Smart L.B."/>
            <person name="Muchero W."/>
        </authorList>
    </citation>
    <scope>NUCLEOTIDE SEQUENCE</scope>
    <source>
        <tissue evidence="2">Shoot tip</tissue>
    </source>
</reference>
<evidence type="ECO:0000313" key="2">
    <source>
        <dbReference type="EMBL" id="KAJ6723379.1"/>
    </source>
</evidence>
<reference evidence="2" key="2">
    <citation type="journal article" date="2023" name="Int. J. Mol. Sci.">
        <title>De Novo Assembly and Annotation of 11 Diverse Shrub Willow (Salix) Genomes Reveals Novel Gene Organization in Sex-Linked Regions.</title>
        <authorList>
            <person name="Hyden B."/>
            <person name="Feng K."/>
            <person name="Yates T.B."/>
            <person name="Jawdy S."/>
            <person name="Cereghino C."/>
            <person name="Smart L.B."/>
            <person name="Muchero W."/>
        </authorList>
    </citation>
    <scope>NUCLEOTIDE SEQUENCE</scope>
    <source>
        <tissue evidence="2">Shoot tip</tissue>
    </source>
</reference>
<sequence length="130" mass="14466">MSTASSTPLLHRHQLSPSVHRHQLSPSVHRHQLLLMNAPACQTPSPPVRPPKPPAGCSFNGPPACYFFNGPPAEYGNNPVPYFPFDNREMKFHFNKAADPGTTNLKEEEKLLGAWQSTLYMKNVYVSSPL</sequence>
<proteinExistence type="predicted"/>
<dbReference type="EMBL" id="JAPFFM010000013">
    <property type="protein sequence ID" value="KAJ6723379.1"/>
    <property type="molecule type" value="Genomic_DNA"/>
</dbReference>
<dbReference type="AlphaFoldDB" id="A0A9Q0U4M0"/>
<dbReference type="Proteomes" id="UP001151752">
    <property type="component" value="Chromosome 14"/>
</dbReference>
<gene>
    <name evidence="2" type="ORF">OIU74_007864</name>
</gene>
<comment type="caution">
    <text evidence="2">The sequence shown here is derived from an EMBL/GenBank/DDBJ whole genome shotgun (WGS) entry which is preliminary data.</text>
</comment>
<accession>A0A9Q0U4M0</accession>
<keyword evidence="3" id="KW-1185">Reference proteome</keyword>